<organism evidence="3 4">
    <name type="scientific">Enteractinococcus helveticum</name>
    <dbReference type="NCBI Taxonomy" id="1837282"/>
    <lineage>
        <taxon>Bacteria</taxon>
        <taxon>Bacillati</taxon>
        <taxon>Actinomycetota</taxon>
        <taxon>Actinomycetes</taxon>
        <taxon>Micrococcales</taxon>
        <taxon>Micrococcaceae</taxon>
    </lineage>
</organism>
<dbReference type="RefSeq" id="WP_303903586.1">
    <property type="nucleotide sequence ID" value="NZ_DYXC01000060.1"/>
</dbReference>
<dbReference type="PANTHER" id="PTHR12128">
    <property type="entry name" value="DIHYDRODIPICOLINATE SYNTHASE"/>
    <property type="match status" value="1"/>
</dbReference>
<accession>A0A921FLY1</accession>
<dbReference type="AlphaFoldDB" id="A0A921FLY1"/>
<comment type="similarity">
    <text evidence="1">Belongs to the DapA family.</text>
</comment>
<dbReference type="PANTHER" id="PTHR12128:SF66">
    <property type="entry name" value="4-HYDROXY-2-OXOGLUTARATE ALDOLASE, MITOCHONDRIAL"/>
    <property type="match status" value="1"/>
</dbReference>
<protein>
    <submittedName>
        <fullName evidence="3">Dihydrodipicolinate synthase family protein</fullName>
    </submittedName>
</protein>
<dbReference type="SMART" id="SM01130">
    <property type="entry name" value="DHDPS"/>
    <property type="match status" value="1"/>
</dbReference>
<dbReference type="SUPFAM" id="SSF51569">
    <property type="entry name" value="Aldolase"/>
    <property type="match status" value="1"/>
</dbReference>
<dbReference type="InterPro" id="IPR002220">
    <property type="entry name" value="DapA-like"/>
</dbReference>
<proteinExistence type="inferred from homology"/>
<dbReference type="InterPro" id="IPR013785">
    <property type="entry name" value="Aldolase_TIM"/>
</dbReference>
<evidence type="ECO:0000313" key="3">
    <source>
        <dbReference type="EMBL" id="HJF14069.1"/>
    </source>
</evidence>
<name>A0A921FLY1_9MICC</name>
<gene>
    <name evidence="3" type="ORF">K8V32_04595</name>
</gene>
<dbReference type="Pfam" id="PF00701">
    <property type="entry name" value="DHDPS"/>
    <property type="match status" value="1"/>
</dbReference>
<dbReference type="Proteomes" id="UP000703315">
    <property type="component" value="Unassembled WGS sequence"/>
</dbReference>
<reference evidence="3" key="1">
    <citation type="journal article" date="2021" name="PeerJ">
        <title>Extensive microbial diversity within the chicken gut microbiome revealed by metagenomics and culture.</title>
        <authorList>
            <person name="Gilroy R."/>
            <person name="Ravi A."/>
            <person name="Getino M."/>
            <person name="Pursley I."/>
            <person name="Horton D.L."/>
            <person name="Alikhan N.F."/>
            <person name="Baker D."/>
            <person name="Gharbi K."/>
            <person name="Hall N."/>
            <person name="Watson M."/>
            <person name="Adriaenssens E.M."/>
            <person name="Foster-Nyarko E."/>
            <person name="Jarju S."/>
            <person name="Secka A."/>
            <person name="Antonio M."/>
            <person name="Oren A."/>
            <person name="Chaudhuri R.R."/>
            <person name="La Ragione R."/>
            <person name="Hildebrand F."/>
            <person name="Pallen M.J."/>
        </authorList>
    </citation>
    <scope>NUCLEOTIDE SEQUENCE</scope>
    <source>
        <strain evidence="3">ChiHjej13B12-14962</strain>
    </source>
</reference>
<reference evidence="3" key="2">
    <citation type="submission" date="2021-09" db="EMBL/GenBank/DDBJ databases">
        <authorList>
            <person name="Gilroy R."/>
        </authorList>
    </citation>
    <scope>NUCLEOTIDE SEQUENCE</scope>
    <source>
        <strain evidence="3">ChiHjej13B12-14962</strain>
    </source>
</reference>
<comment type="caution">
    <text evidence="3">The sequence shown here is derived from an EMBL/GenBank/DDBJ whole genome shotgun (WGS) entry which is preliminary data.</text>
</comment>
<dbReference type="Gene3D" id="3.20.20.70">
    <property type="entry name" value="Aldolase class I"/>
    <property type="match status" value="1"/>
</dbReference>
<sequence length="348" mass="38914">MLDYSVTEARAWAREKFVGAAAVTHPSFTADFSQLNEDAIRHDVLRLKEMGYTGTLLVAEVNITPEENARMAAIAREAAGPDFGLFFHAIYGTLEQNIEAAKLATKSGVDRALLAYPASFWPTSFDEVFDYTKRFTEETQLATMLFPLPAWGFERIHPAGMPVDFVRRVIDELPNIVAIKAEQGYPGIPGLMEMYHHFRDEVVISSPIEADTIPLMSQLNLQYSATANTNWMGDYYPRVFDMARNGQWEEAMKLYWQVTPARAANNTVSATSTPGTNMISRTQWKYQEWLAGYNGGALRPPATKLPDRFMKQLRASLEASGLYVTDSPDEEFVHGRVPARAPKVSIGA</sequence>
<dbReference type="GO" id="GO:0008840">
    <property type="term" value="F:4-hydroxy-tetrahydrodipicolinate synthase activity"/>
    <property type="evidence" value="ECO:0007669"/>
    <property type="project" value="TreeGrafter"/>
</dbReference>
<evidence type="ECO:0000256" key="1">
    <source>
        <dbReference type="ARBA" id="ARBA00007592"/>
    </source>
</evidence>
<evidence type="ECO:0000313" key="4">
    <source>
        <dbReference type="Proteomes" id="UP000703315"/>
    </source>
</evidence>
<dbReference type="CDD" id="cd00408">
    <property type="entry name" value="DHDPS-like"/>
    <property type="match status" value="1"/>
</dbReference>
<keyword evidence="2" id="KW-0456">Lyase</keyword>
<dbReference type="EMBL" id="DYXC01000060">
    <property type="protein sequence ID" value="HJF14069.1"/>
    <property type="molecule type" value="Genomic_DNA"/>
</dbReference>
<evidence type="ECO:0000256" key="2">
    <source>
        <dbReference type="ARBA" id="ARBA00023239"/>
    </source>
</evidence>